<evidence type="ECO:0000313" key="4">
    <source>
        <dbReference type="RefSeq" id="XP_008231737.1"/>
    </source>
</evidence>
<dbReference type="Gene3D" id="3.30.2230.10">
    <property type="entry name" value="DUSP-like"/>
    <property type="match status" value="1"/>
</dbReference>
<dbReference type="Proteomes" id="UP000694861">
    <property type="component" value="Linkage group LG5"/>
</dbReference>
<proteinExistence type="predicted"/>
<dbReference type="SUPFAM" id="SSF143791">
    <property type="entry name" value="DUSP-like"/>
    <property type="match status" value="1"/>
</dbReference>
<keyword evidence="3" id="KW-1185">Reference proteome</keyword>
<reference evidence="4" key="2">
    <citation type="submission" date="2025-08" db="UniProtKB">
        <authorList>
            <consortium name="RefSeq"/>
        </authorList>
    </citation>
    <scope>IDENTIFICATION</scope>
</reference>
<dbReference type="RefSeq" id="XP_008231737.1">
    <property type="nucleotide sequence ID" value="XM_008233515.2"/>
</dbReference>
<feature type="region of interest" description="Disordered" evidence="1">
    <location>
        <begin position="1"/>
        <end position="20"/>
    </location>
</feature>
<sequence>MEAVALSEDLSDSTQRSDSDSNRQIYFIPYSWWRDAQDSVLGDSDGKRGILYVTSQASSYAGPMKIINNIFNSDLVFNLKREEDTVHSGENGEVGVSGRDYALVPTEMWVQALRW</sequence>
<name>A0ABM0NYK2_PRUMU</name>
<dbReference type="GeneID" id="103330904"/>
<evidence type="ECO:0000259" key="2">
    <source>
        <dbReference type="PROSITE" id="PS51283"/>
    </source>
</evidence>
<feature type="domain" description="DUSP" evidence="2">
    <location>
        <begin position="1"/>
        <end position="115"/>
    </location>
</feature>
<dbReference type="PROSITE" id="PS51283">
    <property type="entry name" value="DUSP"/>
    <property type="match status" value="1"/>
</dbReference>
<evidence type="ECO:0000256" key="1">
    <source>
        <dbReference type="SAM" id="MobiDB-lite"/>
    </source>
</evidence>
<reference evidence="3" key="1">
    <citation type="journal article" date="2012" name="Nat. Commun.">
        <title>The genome of Prunus mume.</title>
        <authorList>
            <person name="Zhang Q."/>
            <person name="Chen W."/>
            <person name="Sun L."/>
            <person name="Zhao F."/>
            <person name="Huang B."/>
            <person name="Yang W."/>
            <person name="Tao Y."/>
            <person name="Wang J."/>
            <person name="Yuan Z."/>
            <person name="Fan G."/>
            <person name="Xing Z."/>
            <person name="Han C."/>
            <person name="Pan H."/>
            <person name="Zhong X."/>
            <person name="Shi W."/>
            <person name="Liang X."/>
            <person name="Du D."/>
            <person name="Sun F."/>
            <person name="Xu Z."/>
            <person name="Hao R."/>
            <person name="Lv T."/>
            <person name="Lv Y."/>
            <person name="Zheng Z."/>
            <person name="Sun M."/>
            <person name="Luo L."/>
            <person name="Cai M."/>
            <person name="Gao Y."/>
            <person name="Wang J."/>
            <person name="Yin Y."/>
            <person name="Xu X."/>
            <person name="Cheng T."/>
            <person name="Wang J."/>
        </authorList>
    </citation>
    <scope>NUCLEOTIDE SEQUENCE [LARGE SCALE GENOMIC DNA]</scope>
</reference>
<dbReference type="InterPro" id="IPR006615">
    <property type="entry name" value="Pept_C19_DUSP"/>
</dbReference>
<organism evidence="3 4">
    <name type="scientific">Prunus mume</name>
    <name type="common">Japanese apricot</name>
    <name type="synonym">Armeniaca mume</name>
    <dbReference type="NCBI Taxonomy" id="102107"/>
    <lineage>
        <taxon>Eukaryota</taxon>
        <taxon>Viridiplantae</taxon>
        <taxon>Streptophyta</taxon>
        <taxon>Embryophyta</taxon>
        <taxon>Tracheophyta</taxon>
        <taxon>Spermatophyta</taxon>
        <taxon>Magnoliopsida</taxon>
        <taxon>eudicotyledons</taxon>
        <taxon>Gunneridae</taxon>
        <taxon>Pentapetalae</taxon>
        <taxon>rosids</taxon>
        <taxon>fabids</taxon>
        <taxon>Rosales</taxon>
        <taxon>Rosaceae</taxon>
        <taxon>Amygdaloideae</taxon>
        <taxon>Amygdaleae</taxon>
        <taxon>Prunus</taxon>
    </lineage>
</organism>
<dbReference type="InterPro" id="IPR035927">
    <property type="entry name" value="DUSP-like_sf"/>
</dbReference>
<protein>
    <submittedName>
        <fullName evidence="4">Ubiquitin carboxyl-terminal hydrolase 8-like</fullName>
    </submittedName>
</protein>
<accession>A0ABM0NYK2</accession>
<gene>
    <name evidence="4" type="primary">LOC103330904</name>
</gene>
<evidence type="ECO:0000313" key="3">
    <source>
        <dbReference type="Proteomes" id="UP000694861"/>
    </source>
</evidence>